<dbReference type="InParanoid" id="A7AX71"/>
<dbReference type="GeneID" id="5476915"/>
<dbReference type="EMBL" id="AAXT01000006">
    <property type="protein sequence ID" value="EDO05144.1"/>
    <property type="molecule type" value="Genomic_DNA"/>
</dbReference>
<gene>
    <name evidence="2" type="ORF">BBOV_I000500</name>
</gene>
<accession>A7AX71</accession>
<sequence length="187" mass="21458">MGEKRQHSGGGSRRPPWKRGKQDNGRLQPGSRGLFITHTQAKKHKEAMQECLTILREHCEYINPEFGSNKLSNTDLCQAANVEEAIRAELEDNKLFFDRFVPGPCISKNVNIVYFKNEDDVPSTYVREIFHAILKDNRYSARFLCRMIPYDLVCKAEGDPFTEAMTKLIAAEFPHSQANDKFDRCES</sequence>
<dbReference type="KEGG" id="bbo:BBOV_I000500"/>
<dbReference type="GO" id="GO:0006400">
    <property type="term" value="P:tRNA modification"/>
    <property type="evidence" value="ECO:0007669"/>
    <property type="project" value="InterPro"/>
</dbReference>
<evidence type="ECO:0000256" key="1">
    <source>
        <dbReference type="SAM" id="MobiDB-lite"/>
    </source>
</evidence>
<dbReference type="InterPro" id="IPR040183">
    <property type="entry name" value="THUMPD1-like"/>
</dbReference>
<dbReference type="STRING" id="5865.A7AX71"/>
<dbReference type="Proteomes" id="UP000002173">
    <property type="component" value="Chromosome 1"/>
</dbReference>
<organism evidence="2 3">
    <name type="scientific">Babesia bovis</name>
    <dbReference type="NCBI Taxonomy" id="5865"/>
    <lineage>
        <taxon>Eukaryota</taxon>
        <taxon>Sar</taxon>
        <taxon>Alveolata</taxon>
        <taxon>Apicomplexa</taxon>
        <taxon>Aconoidasida</taxon>
        <taxon>Piroplasmida</taxon>
        <taxon>Babesiidae</taxon>
        <taxon>Babesia</taxon>
    </lineage>
</organism>
<protein>
    <recommendedName>
        <fullName evidence="4">THUMP domain-containing protein</fullName>
    </recommendedName>
</protein>
<evidence type="ECO:0000313" key="2">
    <source>
        <dbReference type="EMBL" id="EDO05144.1"/>
    </source>
</evidence>
<dbReference type="eggNOG" id="ENOG502SCTH">
    <property type="taxonomic scope" value="Eukaryota"/>
</dbReference>
<dbReference type="PANTHER" id="PTHR13452:SF10">
    <property type="entry name" value="THUMP DOMAIN-CONTAINING PROTEIN 1"/>
    <property type="match status" value="1"/>
</dbReference>
<dbReference type="AlphaFoldDB" id="A7AX71"/>
<feature type="region of interest" description="Disordered" evidence="1">
    <location>
        <begin position="1"/>
        <end position="32"/>
    </location>
</feature>
<evidence type="ECO:0008006" key="4">
    <source>
        <dbReference type="Google" id="ProtNLM"/>
    </source>
</evidence>
<name>A7AX71_BABBO</name>
<reference evidence="2 3" key="1">
    <citation type="journal article" date="2007" name="PLoS Pathog.">
        <title>Genome sequence of Babesia bovis and comparative analysis of apicomplexan hemoprotozoa.</title>
        <authorList>
            <person name="Brayton K.A."/>
            <person name="Lau A.O.T."/>
            <person name="Herndon D.R."/>
            <person name="Hannick L."/>
            <person name="Kappmeyer L.S."/>
            <person name="Berens S.J."/>
            <person name="Bidwell S.L."/>
            <person name="Brown W.C."/>
            <person name="Crabtree J."/>
            <person name="Fadrosh D."/>
            <person name="Feldblum T."/>
            <person name="Forberger H.A."/>
            <person name="Haas B.J."/>
            <person name="Howell J.M."/>
            <person name="Khouri H."/>
            <person name="Koo H."/>
            <person name="Mann D.J."/>
            <person name="Norimine J."/>
            <person name="Paulsen I.T."/>
            <person name="Radune D."/>
            <person name="Ren Q."/>
            <person name="Smith R.K. Jr."/>
            <person name="Suarez C.E."/>
            <person name="White O."/>
            <person name="Wortman J.R."/>
            <person name="Knowles D.P. Jr."/>
            <person name="McElwain T.F."/>
            <person name="Nene V.M."/>
        </authorList>
    </citation>
    <scope>NUCLEOTIDE SEQUENCE [LARGE SCALE GENOMIC DNA]</scope>
    <source>
        <strain evidence="2">T2Bo</strain>
    </source>
</reference>
<proteinExistence type="predicted"/>
<dbReference type="VEuPathDB" id="PiroplasmaDB:BBOV_I000500"/>
<dbReference type="PANTHER" id="PTHR13452">
    <property type="entry name" value="THUMP DOMAIN CONTAINING PROTEIN 1-RELATED"/>
    <property type="match status" value="1"/>
</dbReference>
<comment type="caution">
    <text evidence="2">The sequence shown here is derived from an EMBL/GenBank/DDBJ whole genome shotgun (WGS) entry which is preliminary data.</text>
</comment>
<keyword evidence="3" id="KW-1185">Reference proteome</keyword>
<evidence type="ECO:0000313" key="3">
    <source>
        <dbReference type="Proteomes" id="UP000002173"/>
    </source>
</evidence>
<dbReference type="GO" id="GO:0003723">
    <property type="term" value="F:RNA binding"/>
    <property type="evidence" value="ECO:0007669"/>
    <property type="project" value="InterPro"/>
</dbReference>